<keyword evidence="4 7" id="KW-0812">Transmembrane</keyword>
<dbReference type="InterPro" id="IPR002898">
    <property type="entry name" value="MotA_ExbB_proton_chnl"/>
</dbReference>
<feature type="transmembrane region" description="Helical" evidence="7">
    <location>
        <begin position="12"/>
        <end position="31"/>
    </location>
</feature>
<evidence type="ECO:0000256" key="6">
    <source>
        <dbReference type="ARBA" id="ARBA00023136"/>
    </source>
</evidence>
<name>A0A3B0YFR3_9ZZZZ</name>
<dbReference type="EMBL" id="UOFL01000058">
    <property type="protein sequence ID" value="VAW74487.1"/>
    <property type="molecule type" value="Genomic_DNA"/>
</dbReference>
<keyword evidence="3" id="KW-1003">Cell membrane</keyword>
<dbReference type="PANTHER" id="PTHR30625">
    <property type="entry name" value="PROTEIN TOLQ"/>
    <property type="match status" value="1"/>
</dbReference>
<sequence>MYEFVISSGPVMWIIIGSSIIALAIIAERIWQLQKSHVIPQHLVAQVWHWERKNQLDSERIKAMRNSSPLGRVLASGLSNRNQARDVMKESIEETGRHVVHDLERYLTTLGTIATITPLLGLLGTVMGMIDVFDKLVQTQDISRLSIGINQALHTTAAGLFVAIPAVTMYRYFRAKVDELVVYMEQEAIKLVEVIHSKQVPAAPQGGGAK</sequence>
<evidence type="ECO:0000256" key="7">
    <source>
        <dbReference type="SAM" id="Phobius"/>
    </source>
</evidence>
<dbReference type="AlphaFoldDB" id="A0A3B0YFR3"/>
<dbReference type="GO" id="GO:0017038">
    <property type="term" value="P:protein import"/>
    <property type="evidence" value="ECO:0007669"/>
    <property type="project" value="TreeGrafter"/>
</dbReference>
<comment type="subcellular location">
    <subcellularLocation>
        <location evidence="1">Cell membrane</location>
        <topology evidence="1">Multi-pass membrane protein</topology>
    </subcellularLocation>
</comment>
<comment type="similarity">
    <text evidence="2">Belongs to the ExbB/TolQ family.</text>
</comment>
<dbReference type="GO" id="GO:0005886">
    <property type="term" value="C:plasma membrane"/>
    <property type="evidence" value="ECO:0007669"/>
    <property type="project" value="UniProtKB-SubCell"/>
</dbReference>
<feature type="transmembrane region" description="Helical" evidence="7">
    <location>
        <begin position="153"/>
        <end position="173"/>
    </location>
</feature>
<dbReference type="InterPro" id="IPR050790">
    <property type="entry name" value="ExbB/TolQ_transport"/>
</dbReference>
<protein>
    <submittedName>
        <fullName evidence="9">MotA/TolQ/ExbB proton channel family protein</fullName>
    </submittedName>
</protein>
<organism evidence="9">
    <name type="scientific">hydrothermal vent metagenome</name>
    <dbReference type="NCBI Taxonomy" id="652676"/>
    <lineage>
        <taxon>unclassified sequences</taxon>
        <taxon>metagenomes</taxon>
        <taxon>ecological metagenomes</taxon>
    </lineage>
</organism>
<evidence type="ECO:0000256" key="1">
    <source>
        <dbReference type="ARBA" id="ARBA00004651"/>
    </source>
</evidence>
<proteinExistence type="inferred from homology"/>
<evidence type="ECO:0000256" key="5">
    <source>
        <dbReference type="ARBA" id="ARBA00022989"/>
    </source>
</evidence>
<feature type="transmembrane region" description="Helical" evidence="7">
    <location>
        <begin position="106"/>
        <end position="133"/>
    </location>
</feature>
<evidence type="ECO:0000256" key="2">
    <source>
        <dbReference type="ARBA" id="ARBA00010442"/>
    </source>
</evidence>
<dbReference type="Pfam" id="PF01618">
    <property type="entry name" value="MotA_ExbB"/>
    <property type="match status" value="1"/>
</dbReference>
<keyword evidence="5 7" id="KW-1133">Transmembrane helix</keyword>
<evidence type="ECO:0000256" key="3">
    <source>
        <dbReference type="ARBA" id="ARBA00022475"/>
    </source>
</evidence>
<reference evidence="9" key="1">
    <citation type="submission" date="2018-06" db="EMBL/GenBank/DDBJ databases">
        <authorList>
            <person name="Zhirakovskaya E."/>
        </authorList>
    </citation>
    <scope>NUCLEOTIDE SEQUENCE</scope>
</reference>
<accession>A0A3B0YFR3</accession>
<dbReference type="PANTHER" id="PTHR30625:SF11">
    <property type="entry name" value="MOTA_TOLQ_EXBB PROTON CHANNEL DOMAIN-CONTAINING PROTEIN"/>
    <property type="match status" value="1"/>
</dbReference>
<keyword evidence="6 7" id="KW-0472">Membrane</keyword>
<evidence type="ECO:0000256" key="4">
    <source>
        <dbReference type="ARBA" id="ARBA00022692"/>
    </source>
</evidence>
<feature type="domain" description="MotA/TolQ/ExbB proton channel" evidence="8">
    <location>
        <begin position="67"/>
        <end position="185"/>
    </location>
</feature>
<evidence type="ECO:0000313" key="9">
    <source>
        <dbReference type="EMBL" id="VAW74487.1"/>
    </source>
</evidence>
<gene>
    <name evidence="9" type="ORF">MNBD_GAMMA12-203</name>
</gene>
<evidence type="ECO:0000259" key="8">
    <source>
        <dbReference type="Pfam" id="PF01618"/>
    </source>
</evidence>